<evidence type="ECO:0000313" key="2">
    <source>
        <dbReference type="Proteomes" id="UP000254343"/>
    </source>
</evidence>
<gene>
    <name evidence="1" type="ORF">NCTC12722_00220</name>
</gene>
<reference evidence="1 2" key="1">
    <citation type="submission" date="2018-06" db="EMBL/GenBank/DDBJ databases">
        <authorList>
            <consortium name="Pathogen Informatics"/>
            <person name="Doyle S."/>
        </authorList>
    </citation>
    <scope>NUCLEOTIDE SEQUENCE [LARGE SCALE GENOMIC DNA]</scope>
    <source>
        <strain evidence="1 2">NCTC12722</strain>
    </source>
</reference>
<dbReference type="Proteomes" id="UP000254343">
    <property type="component" value="Unassembled WGS sequence"/>
</dbReference>
<name>A0A380W2H3_AFIFE</name>
<proteinExistence type="predicted"/>
<dbReference type="RefSeq" id="WP_002717844.1">
    <property type="nucleotide sequence ID" value="NZ_UFSI01000001.1"/>
</dbReference>
<accession>A0A380W2H3</accession>
<evidence type="ECO:0000313" key="1">
    <source>
        <dbReference type="EMBL" id="SUU83060.1"/>
    </source>
</evidence>
<organism evidence="1 2">
    <name type="scientific">Afipia felis</name>
    <name type="common">Cat scratch disease bacillus</name>
    <dbReference type="NCBI Taxonomy" id="1035"/>
    <lineage>
        <taxon>Bacteria</taxon>
        <taxon>Pseudomonadati</taxon>
        <taxon>Pseudomonadota</taxon>
        <taxon>Alphaproteobacteria</taxon>
        <taxon>Hyphomicrobiales</taxon>
        <taxon>Nitrobacteraceae</taxon>
        <taxon>Afipia</taxon>
    </lineage>
</organism>
<dbReference type="AlphaFoldDB" id="A0A380W2H3"/>
<dbReference type="EMBL" id="UIGB01000001">
    <property type="protein sequence ID" value="SUU83060.1"/>
    <property type="molecule type" value="Genomic_DNA"/>
</dbReference>
<protein>
    <submittedName>
        <fullName evidence="1">Uncharacterized protein</fullName>
    </submittedName>
</protein>
<sequence>MTDEDFEMHVLANLDKAEQSIGYHFKGIRELIAQHGAVATAKMLVDVNMVLNIHSGFRVLEAADLEHLSIEQAVVDYADSGLFTPAEIATAKARLIVTANRKKRERQS</sequence>